<dbReference type="GO" id="GO:0004816">
    <property type="term" value="F:asparagine-tRNA ligase activity"/>
    <property type="evidence" value="ECO:0007669"/>
    <property type="project" value="UniProtKB-EC"/>
</dbReference>
<dbReference type="InterPro" id="IPR006195">
    <property type="entry name" value="aa-tRNA-synth_II"/>
</dbReference>
<accession>A0A0L0G628</accession>
<reference evidence="13 14" key="1">
    <citation type="submission" date="2011-02" db="EMBL/GenBank/DDBJ databases">
        <title>The Genome Sequence of Sphaeroforma arctica JP610.</title>
        <authorList>
            <consortium name="The Broad Institute Genome Sequencing Platform"/>
            <person name="Russ C."/>
            <person name="Cuomo C."/>
            <person name="Young S.K."/>
            <person name="Zeng Q."/>
            <person name="Gargeya S."/>
            <person name="Alvarado L."/>
            <person name="Berlin A."/>
            <person name="Chapman S.B."/>
            <person name="Chen Z."/>
            <person name="Freedman E."/>
            <person name="Gellesch M."/>
            <person name="Goldberg J."/>
            <person name="Griggs A."/>
            <person name="Gujja S."/>
            <person name="Heilman E."/>
            <person name="Heiman D."/>
            <person name="Howarth C."/>
            <person name="Mehta T."/>
            <person name="Neiman D."/>
            <person name="Pearson M."/>
            <person name="Roberts A."/>
            <person name="Saif S."/>
            <person name="Shea T."/>
            <person name="Shenoy N."/>
            <person name="Sisk P."/>
            <person name="Stolte C."/>
            <person name="Sykes S."/>
            <person name="White J."/>
            <person name="Yandava C."/>
            <person name="Burger G."/>
            <person name="Gray M.W."/>
            <person name="Holland P.W.H."/>
            <person name="King N."/>
            <person name="Lang F.B.F."/>
            <person name="Roger A.J."/>
            <person name="Ruiz-Trillo I."/>
            <person name="Haas B."/>
            <person name="Nusbaum C."/>
            <person name="Birren B."/>
        </authorList>
    </citation>
    <scope>NUCLEOTIDE SEQUENCE [LARGE SCALE GENOMIC DNA]</scope>
    <source>
        <strain evidence="13 14">JP610</strain>
    </source>
</reference>
<keyword evidence="6" id="KW-0547">Nucleotide-binding</keyword>
<evidence type="ECO:0000256" key="8">
    <source>
        <dbReference type="ARBA" id="ARBA00022917"/>
    </source>
</evidence>
<dbReference type="Pfam" id="PF00152">
    <property type="entry name" value="tRNA-synt_2"/>
    <property type="match status" value="1"/>
</dbReference>
<evidence type="ECO:0000256" key="11">
    <source>
        <dbReference type="ARBA" id="ARBA00047844"/>
    </source>
</evidence>
<keyword evidence="7" id="KW-0067">ATP-binding</keyword>
<dbReference type="GO" id="GO:0003676">
    <property type="term" value="F:nucleic acid binding"/>
    <property type="evidence" value="ECO:0007669"/>
    <property type="project" value="InterPro"/>
</dbReference>
<dbReference type="eggNOG" id="KOG0555">
    <property type="taxonomic scope" value="Eukaryota"/>
</dbReference>
<dbReference type="SUPFAM" id="SSF50249">
    <property type="entry name" value="Nucleic acid-binding proteins"/>
    <property type="match status" value="1"/>
</dbReference>
<dbReference type="FunFam" id="3.30.930.10:FF:000040">
    <property type="entry name" value="Asparagine--tRNA ligase, cytoplasmic"/>
    <property type="match status" value="1"/>
</dbReference>
<dbReference type="Pfam" id="PF20917">
    <property type="entry name" value="AsnRS_N"/>
    <property type="match status" value="1"/>
</dbReference>
<dbReference type="InterPro" id="IPR004365">
    <property type="entry name" value="NA-bd_OB_tRNA"/>
</dbReference>
<evidence type="ECO:0000259" key="12">
    <source>
        <dbReference type="PROSITE" id="PS50862"/>
    </source>
</evidence>
<evidence type="ECO:0000313" key="13">
    <source>
        <dbReference type="EMBL" id="KNC84404.1"/>
    </source>
</evidence>
<keyword evidence="8" id="KW-0648">Protein biosynthesis</keyword>
<dbReference type="PRINTS" id="PR01042">
    <property type="entry name" value="TRNASYNTHASP"/>
</dbReference>
<comment type="catalytic activity">
    <reaction evidence="11">
        <text>tRNA(Asn) + L-asparagine + ATP = L-asparaginyl-tRNA(Asn) + AMP + diphosphate + H(+)</text>
        <dbReference type="Rhea" id="RHEA:11180"/>
        <dbReference type="Rhea" id="RHEA-COMP:9659"/>
        <dbReference type="Rhea" id="RHEA-COMP:9674"/>
        <dbReference type="ChEBI" id="CHEBI:15378"/>
        <dbReference type="ChEBI" id="CHEBI:30616"/>
        <dbReference type="ChEBI" id="CHEBI:33019"/>
        <dbReference type="ChEBI" id="CHEBI:58048"/>
        <dbReference type="ChEBI" id="CHEBI:78442"/>
        <dbReference type="ChEBI" id="CHEBI:78515"/>
        <dbReference type="ChEBI" id="CHEBI:456215"/>
        <dbReference type="EC" id="6.1.1.22"/>
    </reaction>
</comment>
<evidence type="ECO:0000256" key="9">
    <source>
        <dbReference type="ARBA" id="ARBA00023146"/>
    </source>
</evidence>
<comment type="subcellular location">
    <subcellularLocation>
        <location evidence="1">Cytoplasm</location>
    </subcellularLocation>
</comment>
<dbReference type="PROSITE" id="PS50862">
    <property type="entry name" value="AA_TRNA_LIGASE_II"/>
    <property type="match status" value="1"/>
</dbReference>
<dbReference type="InterPro" id="IPR048952">
    <property type="entry name" value="AsnRS_N"/>
</dbReference>
<dbReference type="AlphaFoldDB" id="A0A0L0G628"/>
<dbReference type="GO" id="GO:0005737">
    <property type="term" value="C:cytoplasm"/>
    <property type="evidence" value="ECO:0007669"/>
    <property type="project" value="UniProtKB-SubCell"/>
</dbReference>
<dbReference type="PANTHER" id="PTHR22594:SF16">
    <property type="entry name" value="ASPARAGINE--TRNA LIGASE, CYTOPLASMIC"/>
    <property type="match status" value="1"/>
</dbReference>
<protein>
    <recommendedName>
        <fullName evidence="3">asparagine--tRNA ligase</fullName>
        <ecNumber evidence="3">6.1.1.22</ecNumber>
    </recommendedName>
    <alternativeName>
        <fullName evidence="10">Asparaginyl-tRNA synthetase</fullName>
    </alternativeName>
</protein>
<dbReference type="InterPro" id="IPR012340">
    <property type="entry name" value="NA-bd_OB-fold"/>
</dbReference>
<feature type="domain" description="Aminoacyl-transfer RNA synthetases class-II family profile" evidence="12">
    <location>
        <begin position="261"/>
        <end position="550"/>
    </location>
</feature>
<name>A0A0L0G628_9EUKA</name>
<evidence type="ECO:0000256" key="6">
    <source>
        <dbReference type="ARBA" id="ARBA00022741"/>
    </source>
</evidence>
<proteinExistence type="inferred from homology"/>
<dbReference type="Proteomes" id="UP000054560">
    <property type="component" value="Unassembled WGS sequence"/>
</dbReference>
<dbReference type="GeneID" id="25903870"/>
<gene>
    <name evidence="13" type="ORF">SARC_03366</name>
</gene>
<dbReference type="OrthoDB" id="1931232at2759"/>
<keyword evidence="14" id="KW-1185">Reference proteome</keyword>
<keyword evidence="5" id="KW-0436">Ligase</keyword>
<evidence type="ECO:0000256" key="5">
    <source>
        <dbReference type="ARBA" id="ARBA00022598"/>
    </source>
</evidence>
<keyword evidence="4" id="KW-0963">Cytoplasm</keyword>
<dbReference type="Pfam" id="PF01336">
    <property type="entry name" value="tRNA_anti-codon"/>
    <property type="match status" value="1"/>
</dbReference>
<evidence type="ECO:0000256" key="2">
    <source>
        <dbReference type="ARBA" id="ARBA00008226"/>
    </source>
</evidence>
<dbReference type="EMBL" id="KQ241766">
    <property type="protein sequence ID" value="KNC84404.1"/>
    <property type="molecule type" value="Genomic_DNA"/>
</dbReference>
<dbReference type="PANTHER" id="PTHR22594">
    <property type="entry name" value="ASPARTYL/LYSYL-TRNA SYNTHETASE"/>
    <property type="match status" value="1"/>
</dbReference>
<dbReference type="Gene3D" id="2.40.50.140">
    <property type="entry name" value="Nucleic acid-binding proteins"/>
    <property type="match status" value="1"/>
</dbReference>
<dbReference type="SUPFAM" id="SSF55681">
    <property type="entry name" value="Class II aaRS and biotin synthetases"/>
    <property type="match status" value="1"/>
</dbReference>
<dbReference type="Gene3D" id="3.30.1910.20">
    <property type="entry name" value="asparaginyl-tRNA synthetase, N-terminal domain"/>
    <property type="match status" value="1"/>
</dbReference>
<evidence type="ECO:0000256" key="3">
    <source>
        <dbReference type="ARBA" id="ARBA00012816"/>
    </source>
</evidence>
<dbReference type="NCBIfam" id="TIGR00457">
    <property type="entry name" value="asnS"/>
    <property type="match status" value="1"/>
</dbReference>
<organism evidence="13 14">
    <name type="scientific">Sphaeroforma arctica JP610</name>
    <dbReference type="NCBI Taxonomy" id="667725"/>
    <lineage>
        <taxon>Eukaryota</taxon>
        <taxon>Ichthyosporea</taxon>
        <taxon>Ichthyophonida</taxon>
        <taxon>Sphaeroforma</taxon>
    </lineage>
</organism>
<sequence length="558" mass="62860">MKSPSLIYAPLHSVADVYTSEKTGNDEDGDGTERVPFKTPLKAFILAAGNPVNVFVDCEEVGVRYEPISKSQYKKGLKAYQTHLKRIETAKKAAAAEEAAVAASLADAENYSIVLDESLPKASKSIIRKLESHRGERVVVSGWVHHMRRQGKGMMFIVLRDGTGFLQCVLTGDLCRVKEAVLLSTETSVTLYGTLNVVPEGKNAPGGHELSVDFWEVLAAAPAGGYDFVINAESNVDQKLDNRHLLIRGEKSSKILRARCEITRAFRSHFEHNGYVEVTPPTLVQNQCEGGATLFKFDYYGQEAYLTQSSQLYLETCLPSVGDVFCMTQSYRAEKSRTRRHLAEFVHVEAERAFIDFNDLLNTIEDLVCDTVDRALAGPGGELIRDINPEFKAPTRPFKRMTYSDAIEYCRENNIMTPEGTHYEFGMDIPELAERTMTDQIGVPILLTKFPTEIKSFYMMRCKDDPRLTESVDLLMPNVGEIVGGSMRIWDFDELMEGYKREGIDPTAYYWYTDQRKYGSVPHGGYGLGLERFLAWMLGQFHVRDVCLYPRFVDRCQP</sequence>
<dbReference type="InterPro" id="IPR045864">
    <property type="entry name" value="aa-tRNA-synth_II/BPL/LPL"/>
</dbReference>
<evidence type="ECO:0000256" key="10">
    <source>
        <dbReference type="ARBA" id="ARBA00029886"/>
    </source>
</evidence>
<dbReference type="InterPro" id="IPR004364">
    <property type="entry name" value="Aa-tRNA-synt_II"/>
</dbReference>
<dbReference type="STRING" id="667725.A0A0L0G628"/>
<dbReference type="InterPro" id="IPR002312">
    <property type="entry name" value="Asp/Asn-tRNA-synth_IIb"/>
</dbReference>
<evidence type="ECO:0000256" key="1">
    <source>
        <dbReference type="ARBA" id="ARBA00004496"/>
    </source>
</evidence>
<dbReference type="CDD" id="cd00776">
    <property type="entry name" value="AsxRS_core"/>
    <property type="match status" value="1"/>
</dbReference>
<dbReference type="CDD" id="cd04323">
    <property type="entry name" value="AsnRS_cyto_like_N"/>
    <property type="match status" value="1"/>
</dbReference>
<dbReference type="GO" id="GO:0005524">
    <property type="term" value="F:ATP binding"/>
    <property type="evidence" value="ECO:0007669"/>
    <property type="project" value="UniProtKB-KW"/>
</dbReference>
<dbReference type="Gene3D" id="3.30.930.10">
    <property type="entry name" value="Bira Bifunctional Protein, Domain 2"/>
    <property type="match status" value="1"/>
</dbReference>
<dbReference type="GO" id="GO:0006421">
    <property type="term" value="P:asparaginyl-tRNA aminoacylation"/>
    <property type="evidence" value="ECO:0007669"/>
    <property type="project" value="InterPro"/>
</dbReference>
<dbReference type="InterPro" id="IPR004522">
    <property type="entry name" value="Asn-tRNA-ligase"/>
</dbReference>
<keyword evidence="9 13" id="KW-0030">Aminoacyl-tRNA synthetase</keyword>
<comment type="similarity">
    <text evidence="2">Belongs to the class-II aminoacyl-tRNA synthetase family.</text>
</comment>
<dbReference type="RefSeq" id="XP_014158306.1">
    <property type="nucleotide sequence ID" value="XM_014302831.1"/>
</dbReference>
<evidence type="ECO:0000313" key="14">
    <source>
        <dbReference type="Proteomes" id="UP000054560"/>
    </source>
</evidence>
<evidence type="ECO:0000256" key="7">
    <source>
        <dbReference type="ARBA" id="ARBA00022840"/>
    </source>
</evidence>
<evidence type="ECO:0000256" key="4">
    <source>
        <dbReference type="ARBA" id="ARBA00022490"/>
    </source>
</evidence>
<dbReference type="EC" id="6.1.1.22" evidence="3"/>